<dbReference type="EMBL" id="MSFM01000002">
    <property type="protein sequence ID" value="PKY07066.1"/>
    <property type="molecule type" value="Genomic_DNA"/>
</dbReference>
<dbReference type="AlphaFoldDB" id="A0A2I1DB12"/>
<evidence type="ECO:0000313" key="1">
    <source>
        <dbReference type="EMBL" id="PKY07066.1"/>
    </source>
</evidence>
<proteinExistence type="predicted"/>
<evidence type="ECO:0000313" key="2">
    <source>
        <dbReference type="Proteomes" id="UP000234254"/>
    </source>
</evidence>
<dbReference type="Proteomes" id="UP000234254">
    <property type="component" value="Unassembled WGS sequence"/>
</dbReference>
<dbReference type="VEuPathDB" id="FungiDB:P168DRAFT_87203"/>
<reference evidence="1" key="1">
    <citation type="submission" date="2016-12" db="EMBL/GenBank/DDBJ databases">
        <title>The genomes of Aspergillus section Nigri reveals drivers in fungal speciation.</title>
        <authorList>
            <consortium name="DOE Joint Genome Institute"/>
            <person name="Vesth T.C."/>
            <person name="Nybo J."/>
            <person name="Theobald S."/>
            <person name="Brandl J."/>
            <person name="Frisvad J.C."/>
            <person name="Nielsen K.F."/>
            <person name="Lyhne E.K."/>
            <person name="Kogle M.E."/>
            <person name="Kuo A."/>
            <person name="Riley R."/>
            <person name="Clum A."/>
            <person name="Nolan M."/>
            <person name="Lipzen A."/>
            <person name="Salamov A."/>
            <person name="Henrissat B."/>
            <person name="Wiebenga A."/>
            <person name="De vries R.P."/>
            <person name="Grigoriev I.V."/>
            <person name="Mortensen U.H."/>
            <person name="Andersen M.R."/>
            <person name="Baker S.E."/>
        </authorList>
    </citation>
    <scope>NUCLEOTIDE SEQUENCE</scope>
    <source>
        <strain evidence="1">IBT 28561</strain>
    </source>
</reference>
<accession>A0A2I1DB12</accession>
<dbReference type="GeneID" id="36549722"/>
<gene>
    <name evidence="1" type="ORF">P168DRAFT_87203</name>
</gene>
<sequence length="113" mass="12658">MRWCGFSSAYSKRFVRRPNARTSGGVDYRWFAANERILGLGAFVYRLVASVALLGSCIMSSVPTWGSTSIIAGEEFEDSSIETCMTIPVWWFAFRGLSAHLYCCCCRQCVSSR</sequence>
<organism evidence="1 2">
    <name type="scientific">Aspergillus campestris (strain IBT 28561)</name>
    <dbReference type="NCBI Taxonomy" id="1392248"/>
    <lineage>
        <taxon>Eukaryota</taxon>
        <taxon>Fungi</taxon>
        <taxon>Dikarya</taxon>
        <taxon>Ascomycota</taxon>
        <taxon>Pezizomycotina</taxon>
        <taxon>Eurotiomycetes</taxon>
        <taxon>Eurotiomycetidae</taxon>
        <taxon>Eurotiales</taxon>
        <taxon>Aspergillaceae</taxon>
        <taxon>Aspergillus</taxon>
        <taxon>Aspergillus subgen. Circumdati</taxon>
    </lineage>
</organism>
<name>A0A2I1DB12_ASPC2</name>
<protein>
    <submittedName>
        <fullName evidence="1">Uncharacterized protein</fullName>
    </submittedName>
</protein>
<keyword evidence="2" id="KW-1185">Reference proteome</keyword>
<comment type="caution">
    <text evidence="1">The sequence shown here is derived from an EMBL/GenBank/DDBJ whole genome shotgun (WGS) entry which is preliminary data.</text>
</comment>
<dbReference type="RefSeq" id="XP_024695660.1">
    <property type="nucleotide sequence ID" value="XM_024842193.1"/>
</dbReference>